<feature type="transmembrane region" description="Helical" evidence="1">
    <location>
        <begin position="6"/>
        <end position="27"/>
    </location>
</feature>
<evidence type="ECO:0000256" key="1">
    <source>
        <dbReference type="SAM" id="Phobius"/>
    </source>
</evidence>
<keyword evidence="1" id="KW-0812">Transmembrane</keyword>
<reference evidence="2" key="1">
    <citation type="submission" date="2020-10" db="EMBL/GenBank/DDBJ databases">
        <title>Genome sequences of Pseudomonas isolates.</title>
        <authorList>
            <person name="Wessels L."/>
            <person name="Reich F."/>
            <person name="Hammerl J."/>
        </authorList>
    </citation>
    <scope>NUCLEOTIDE SEQUENCE</scope>
    <source>
        <strain evidence="2">20-MO00640-0</strain>
    </source>
</reference>
<gene>
    <name evidence="2" type="ORF">IR015_22365</name>
</gene>
<dbReference type="RefSeq" id="WP_196183458.1">
    <property type="nucleotide sequence ID" value="NZ_JADLJW010000039.1"/>
</dbReference>
<dbReference type="Proteomes" id="UP000639504">
    <property type="component" value="Unassembled WGS sequence"/>
</dbReference>
<evidence type="ECO:0000313" key="3">
    <source>
        <dbReference type="Proteomes" id="UP000639504"/>
    </source>
</evidence>
<feature type="transmembrane region" description="Helical" evidence="1">
    <location>
        <begin position="39"/>
        <end position="59"/>
    </location>
</feature>
<comment type="caution">
    <text evidence="2">The sequence shown here is derived from an EMBL/GenBank/DDBJ whole genome shotgun (WGS) entry which is preliminary data.</text>
</comment>
<evidence type="ECO:0000313" key="2">
    <source>
        <dbReference type="EMBL" id="MBF8738153.1"/>
    </source>
</evidence>
<dbReference type="EMBL" id="JADLKB010000034">
    <property type="protein sequence ID" value="MBF8738153.1"/>
    <property type="molecule type" value="Genomic_DNA"/>
</dbReference>
<name>A0AAW4C109_PSEPU</name>
<accession>A0AAW4C109</accession>
<keyword evidence="1" id="KW-1133">Transmembrane helix</keyword>
<proteinExistence type="predicted"/>
<dbReference type="AlphaFoldDB" id="A0AAW4C109"/>
<keyword evidence="1" id="KW-0472">Membrane</keyword>
<protein>
    <recommendedName>
        <fullName evidence="4">DUF4760 domain-containing protein</fullName>
    </recommendedName>
</protein>
<organism evidence="2 3">
    <name type="scientific">Pseudomonas putida</name>
    <name type="common">Arthrobacter siderocapsulatus</name>
    <dbReference type="NCBI Taxonomy" id="303"/>
    <lineage>
        <taxon>Bacteria</taxon>
        <taxon>Pseudomonadati</taxon>
        <taxon>Pseudomonadota</taxon>
        <taxon>Gammaproteobacteria</taxon>
        <taxon>Pseudomonadales</taxon>
        <taxon>Pseudomonadaceae</taxon>
        <taxon>Pseudomonas</taxon>
    </lineage>
</organism>
<sequence>MSVLELLGVSVVLVLVALLFCIVVFVLRVEAVSRVPEKISAICAFLTLLVAVSAAWVAWSQLQESKDSSRNQLQESKNSSAKVIYKEYISLAIDNPEFSAQSCFGGEKELKKMMKNEVIYEKYENYVAFLLFSAEQISMLTNYDTKWEQVLLAQLTYHALYLQSPDFQKVMMGFYSEYLQYLIRVSITNFSAYKCGP</sequence>
<evidence type="ECO:0008006" key="4">
    <source>
        <dbReference type="Google" id="ProtNLM"/>
    </source>
</evidence>